<dbReference type="RefSeq" id="WP_344076611.1">
    <property type="nucleotide sequence ID" value="NZ_BAAACA010000034.1"/>
</dbReference>
<proteinExistence type="predicted"/>
<evidence type="ECO:0000313" key="2">
    <source>
        <dbReference type="Proteomes" id="UP001500668"/>
    </source>
</evidence>
<sequence length="234" mass="24484">MIEQAYLQQGDVTVPAVASLRTRIAAAIDNNPAPGTGSVLDRVTFWLQLPTTTMFTGMLDKLCEARGARVANALSSPGAGGLYDPADLSAAADITAKWTAISERLHAGRAVTVKGPTDHVGGPRSLFIQPNGAGFHVIVLLATGNDGGPDGRPFFLAFDPDVSAVTEARQTWTTKKTIGDTNAKVPALTAPEATAHIKLMLLGNDPNSFGPLIRKYYIDTAASFPAISRAGTGQ</sequence>
<accession>A0ABP3RSF0</accession>
<organism evidence="1 2">
    <name type="scientific">Streptomyces crystallinus</name>
    <dbReference type="NCBI Taxonomy" id="68191"/>
    <lineage>
        <taxon>Bacteria</taxon>
        <taxon>Bacillati</taxon>
        <taxon>Actinomycetota</taxon>
        <taxon>Actinomycetes</taxon>
        <taxon>Kitasatosporales</taxon>
        <taxon>Streptomycetaceae</taxon>
        <taxon>Streptomyces</taxon>
    </lineage>
</organism>
<evidence type="ECO:0000313" key="1">
    <source>
        <dbReference type="EMBL" id="GAA0613196.1"/>
    </source>
</evidence>
<keyword evidence="2" id="KW-1185">Reference proteome</keyword>
<gene>
    <name evidence="1" type="ORF">GCM10010394_48910</name>
</gene>
<reference evidence="2" key="1">
    <citation type="journal article" date="2019" name="Int. J. Syst. Evol. Microbiol.">
        <title>The Global Catalogue of Microorganisms (GCM) 10K type strain sequencing project: providing services to taxonomists for standard genome sequencing and annotation.</title>
        <authorList>
            <consortium name="The Broad Institute Genomics Platform"/>
            <consortium name="The Broad Institute Genome Sequencing Center for Infectious Disease"/>
            <person name="Wu L."/>
            <person name="Ma J."/>
        </authorList>
    </citation>
    <scope>NUCLEOTIDE SEQUENCE [LARGE SCALE GENOMIC DNA]</scope>
    <source>
        <strain evidence="2">JCM 5067</strain>
    </source>
</reference>
<dbReference type="EMBL" id="BAAACA010000034">
    <property type="protein sequence ID" value="GAA0613196.1"/>
    <property type="molecule type" value="Genomic_DNA"/>
</dbReference>
<protein>
    <submittedName>
        <fullName evidence="1">Uncharacterized protein</fullName>
    </submittedName>
</protein>
<comment type="caution">
    <text evidence="1">The sequence shown here is derived from an EMBL/GenBank/DDBJ whole genome shotgun (WGS) entry which is preliminary data.</text>
</comment>
<name>A0ABP3RSF0_9ACTN</name>
<dbReference type="Proteomes" id="UP001500668">
    <property type="component" value="Unassembled WGS sequence"/>
</dbReference>